<name>A0A9Q3IGT0_9BASI</name>
<evidence type="ECO:0000313" key="2">
    <source>
        <dbReference type="EMBL" id="MBW0538194.1"/>
    </source>
</evidence>
<protein>
    <submittedName>
        <fullName evidence="2">Uncharacterized protein</fullName>
    </submittedName>
</protein>
<accession>A0A9Q3IGT0</accession>
<evidence type="ECO:0000256" key="1">
    <source>
        <dbReference type="SAM" id="MobiDB-lite"/>
    </source>
</evidence>
<gene>
    <name evidence="2" type="ORF">O181_077909</name>
</gene>
<keyword evidence="3" id="KW-1185">Reference proteome</keyword>
<comment type="caution">
    <text evidence="2">The sequence shown here is derived from an EMBL/GenBank/DDBJ whole genome shotgun (WGS) entry which is preliminary data.</text>
</comment>
<feature type="region of interest" description="Disordered" evidence="1">
    <location>
        <begin position="84"/>
        <end position="122"/>
    </location>
</feature>
<dbReference type="CDD" id="cd14279">
    <property type="entry name" value="CUE"/>
    <property type="match status" value="1"/>
</dbReference>
<evidence type="ECO:0000313" key="3">
    <source>
        <dbReference type="Proteomes" id="UP000765509"/>
    </source>
</evidence>
<dbReference type="EMBL" id="AVOT02042752">
    <property type="protein sequence ID" value="MBW0538194.1"/>
    <property type="molecule type" value="Genomic_DNA"/>
</dbReference>
<reference evidence="2" key="1">
    <citation type="submission" date="2021-03" db="EMBL/GenBank/DDBJ databases">
        <title>Draft genome sequence of rust myrtle Austropuccinia psidii MF-1, a brazilian biotype.</title>
        <authorList>
            <person name="Quecine M.C."/>
            <person name="Pachon D.M.R."/>
            <person name="Bonatelli M.L."/>
            <person name="Correr F.H."/>
            <person name="Franceschini L.M."/>
            <person name="Leite T.F."/>
            <person name="Margarido G.R.A."/>
            <person name="Almeida C.A."/>
            <person name="Ferrarezi J.A."/>
            <person name="Labate C.A."/>
        </authorList>
    </citation>
    <scope>NUCLEOTIDE SEQUENCE</scope>
    <source>
        <strain evidence="2">MF-1</strain>
    </source>
</reference>
<organism evidence="2 3">
    <name type="scientific">Austropuccinia psidii MF-1</name>
    <dbReference type="NCBI Taxonomy" id="1389203"/>
    <lineage>
        <taxon>Eukaryota</taxon>
        <taxon>Fungi</taxon>
        <taxon>Dikarya</taxon>
        <taxon>Basidiomycota</taxon>
        <taxon>Pucciniomycotina</taxon>
        <taxon>Pucciniomycetes</taxon>
        <taxon>Pucciniales</taxon>
        <taxon>Sphaerophragmiaceae</taxon>
        <taxon>Austropuccinia</taxon>
    </lineage>
</organism>
<dbReference type="AlphaFoldDB" id="A0A9Q3IGT0"/>
<proteinExistence type="predicted"/>
<dbReference type="Proteomes" id="UP000765509">
    <property type="component" value="Unassembled WGS sequence"/>
</dbReference>
<feature type="compositionally biased region" description="Basic and acidic residues" evidence="1">
    <location>
        <begin position="105"/>
        <end position="116"/>
    </location>
</feature>
<sequence>MENSFEEAILNIERDRPMSWFLEQKDRLTSLHPDMSETMVHRSVLRKCGGDFENAIRSIFLETCFTDDYINSMEDITTRTDIGRNQYKTPIDNKTCGKPISRPHKPQDRDPLKCDKFGSASH</sequence>